<dbReference type="AlphaFoldDB" id="A0A1D8NP42"/>
<dbReference type="Pfam" id="PF07718">
    <property type="entry name" value="Coatamer_beta_C"/>
    <property type="match status" value="1"/>
</dbReference>
<dbReference type="OrthoDB" id="10261439at2759"/>
<dbReference type="PIRSF" id="PIRSF005727">
    <property type="entry name" value="Coatomer_beta_subunit"/>
    <property type="match status" value="1"/>
</dbReference>
<evidence type="ECO:0000256" key="9">
    <source>
        <dbReference type="ARBA" id="ARBA00023034"/>
    </source>
</evidence>
<dbReference type="VEuPathDB" id="FungiDB:YALI1_F25485g"/>
<reference evidence="19 21" key="1">
    <citation type="journal article" date="2016" name="PLoS ONE">
        <title>Sequence Assembly of Yarrowia lipolytica Strain W29/CLIB89 Shows Transposable Element Diversity.</title>
        <authorList>
            <person name="Magnan C."/>
            <person name="Yu J."/>
            <person name="Chang I."/>
            <person name="Jahn E."/>
            <person name="Kanomata Y."/>
            <person name="Wu J."/>
            <person name="Zeller M."/>
            <person name="Oakes M."/>
            <person name="Baldi P."/>
            <person name="Sandmeyer S."/>
        </authorList>
    </citation>
    <scope>NUCLEOTIDE SEQUENCE [LARGE SCALE GENOMIC DNA]</scope>
    <source>
        <strain evidence="19">CLIB89</strain>
        <strain evidence="21">CLIB89(W29)</strain>
    </source>
</reference>
<evidence type="ECO:0000256" key="10">
    <source>
        <dbReference type="ARBA" id="ARBA00023136"/>
    </source>
</evidence>
<comment type="function">
    <text evidence="12 14">The coatomer is a cytosolic protein complex that binds to dilysine motifs and reversibly associates with Golgi non-clathrin-coated vesicles, which further mediate biosynthetic protein transport from the ER, via the Golgi up to the trans Golgi network. Coatomer complex is required for budding from Golgi membranes, and is essential for the retrograde Golgi-to-ER transport of dilysine-tagged proteins.</text>
</comment>
<evidence type="ECO:0000313" key="19">
    <source>
        <dbReference type="EMBL" id="AOW07405.1"/>
    </source>
</evidence>
<evidence type="ECO:0000313" key="22">
    <source>
        <dbReference type="Proteomes" id="UP000256601"/>
    </source>
</evidence>
<dbReference type="GO" id="GO:0000139">
    <property type="term" value="C:Golgi membrane"/>
    <property type="evidence" value="ECO:0007669"/>
    <property type="project" value="UniProtKB-SubCell"/>
</dbReference>
<dbReference type="SUPFAM" id="SSF48371">
    <property type="entry name" value="ARM repeat"/>
    <property type="match status" value="1"/>
</dbReference>
<dbReference type="InterPro" id="IPR011710">
    <property type="entry name" value="Coatomer_bsu_C"/>
</dbReference>
<dbReference type="GO" id="GO:0030126">
    <property type="term" value="C:COPI vesicle coat"/>
    <property type="evidence" value="ECO:0007669"/>
    <property type="project" value="InterPro"/>
</dbReference>
<feature type="domain" description="Coatomer beta subunit appendage platform" evidence="18">
    <location>
        <begin position="806"/>
        <end position="939"/>
    </location>
</feature>
<keyword evidence="4 14" id="KW-0813">Transport</keyword>
<evidence type="ECO:0000256" key="3">
    <source>
        <dbReference type="ARBA" id="ARBA00017024"/>
    </source>
</evidence>
<reference evidence="20 22" key="2">
    <citation type="submission" date="2018-07" db="EMBL/GenBank/DDBJ databases">
        <title>Draft Genome Assemblies for Five Robust Yarrowia lipolytica Strains Exhibiting High Lipid Production and Pentose Sugar Utilization and Sugar Alcohol Secretion from Undetoxified Lignocellulosic Biomass Hydrolysates.</title>
        <authorList>
            <consortium name="DOE Joint Genome Institute"/>
            <person name="Walker C."/>
            <person name="Ryu S."/>
            <person name="Na H."/>
            <person name="Zane M."/>
            <person name="LaButti K."/>
            <person name="Lipzen A."/>
            <person name="Haridas S."/>
            <person name="Barry K."/>
            <person name="Grigoriev I.V."/>
            <person name="Quarterman J."/>
            <person name="Slininger P."/>
            <person name="Dien B."/>
            <person name="Trinh C.T."/>
        </authorList>
    </citation>
    <scope>NUCLEOTIDE SEQUENCE [LARGE SCALE GENOMIC DNA]</scope>
    <source>
        <strain evidence="20 22">YB392</strain>
    </source>
</reference>
<keyword evidence="5 14" id="KW-0963">Cytoplasm</keyword>
<dbReference type="GO" id="GO:0006886">
    <property type="term" value="P:intracellular protein transport"/>
    <property type="evidence" value="ECO:0007669"/>
    <property type="project" value="InterPro"/>
</dbReference>
<evidence type="ECO:0000256" key="7">
    <source>
        <dbReference type="ARBA" id="ARBA00022892"/>
    </source>
</evidence>
<sequence>MSDSAQYTLVYEPSTEKLSVRDFQNLLEKGRDEDKVDAMRQILVAMLNGDPMPQLLMQIIRFVMPSKNKQLKKLLHFYWEICPKLQPDGKLKQEMILVCNAIRNDLQHPNEYIRGETLRFLCKLKEPELLESLIPSVRSNMEHRHSYVRKNAVFAIASIREISETLVPDCDELISTFLDAETDATCKRNAFVSLANINRDWAFAYLQKQLPSIGSLDELIQLAFVQFIRRDAIVTPELKQSYIAIVLEMLEASSPAVTYEAAMALTALTSNPTALRAAAQELVDLAIHESDNNVKLIVLDRVDTLHRRNPGILNELSMSILLILSSADLDVRSKAIDIALDMVSSTNIDEVIKLFKKELQATVSQEYERNAEYRQVLIRAIHNCSIKFPQVAAQVADLLLDFVADFNSSSANDVIIFVREVVERFPNLRSTIVRRLLTTLSSVRRATVYRSALWVIGEYCLEEADIQEAWQHIRNSLGEVPIVASERRKRDGETNGAEEEPDVGETATHKPSRKVLADGTYATESALTTTVKAEVDEFEGQPLRSIILKDGNYFVAGVLGSTLAKLVFRYAAITKKPARVNALKAEAMLFLTSILRAGQSEFSAVSIDEDSTDRILSCIRAISQGDREPAVVEAYREDTKEAFRALVGKLDKERADKKAADKRNNAVQVDDSLSFRQLVKTDGDDEEPEALDTIDTTVVSTKPLSSLAKVQPLTGFSDPIYAEAVINVHQFDIILDILLVNQTKDTLRNLTVEFSVLGDLKVVDQPQSLNLGPHGFASLQTTIKVSSADASVIFGNIVYDGQSSLDNKVVILNDLHVDIMDYIKPSTCSETEFRSMWSEFEWENKVNLMAKGLTLQKYIRYFVENTNMKCLTPGAIKEDATDLEDDCGFLSANLYSISSFGEEALANISIEINDNLEISGHVRIRSKGQGLALSLGDRVADIQKQLVLKSLA</sequence>
<keyword evidence="10 14" id="KW-0472">Membrane</keyword>
<dbReference type="eggNOG" id="KOG1058">
    <property type="taxonomic scope" value="Eukaryota"/>
</dbReference>
<evidence type="ECO:0000256" key="1">
    <source>
        <dbReference type="ARBA" id="ARBA00004255"/>
    </source>
</evidence>
<dbReference type="InterPro" id="IPR002553">
    <property type="entry name" value="Clathrin/coatomer_adapt-like_N"/>
</dbReference>
<dbReference type="GO" id="GO:0006891">
    <property type="term" value="P:intra-Golgi vesicle-mediated transport"/>
    <property type="evidence" value="ECO:0007669"/>
    <property type="project" value="TreeGrafter"/>
</dbReference>
<organism evidence="19 21">
    <name type="scientific">Yarrowia lipolytica</name>
    <name type="common">Candida lipolytica</name>
    <dbReference type="NCBI Taxonomy" id="4952"/>
    <lineage>
        <taxon>Eukaryota</taxon>
        <taxon>Fungi</taxon>
        <taxon>Dikarya</taxon>
        <taxon>Ascomycota</taxon>
        <taxon>Saccharomycotina</taxon>
        <taxon>Dipodascomycetes</taxon>
        <taxon>Dipodascales</taxon>
        <taxon>Dipodascales incertae sedis</taxon>
        <taxon>Yarrowia</taxon>
    </lineage>
</organism>
<keyword evidence="7 14" id="KW-0931">ER-Golgi transport</keyword>
<name>A0A1D8NP42_YARLL</name>
<keyword evidence="8 14" id="KW-0653">Protein transport</keyword>
<evidence type="ECO:0000259" key="16">
    <source>
        <dbReference type="Pfam" id="PF01602"/>
    </source>
</evidence>
<evidence type="ECO:0000256" key="15">
    <source>
        <dbReference type="SAM" id="MobiDB-lite"/>
    </source>
</evidence>
<feature type="domain" description="Clathrin/coatomer adaptor adaptin-like N-terminal" evidence="16">
    <location>
        <begin position="17"/>
        <end position="489"/>
    </location>
</feature>
<evidence type="ECO:0000256" key="5">
    <source>
        <dbReference type="ARBA" id="ARBA00022490"/>
    </source>
</evidence>
<protein>
    <recommendedName>
        <fullName evidence="3 14">Coatomer subunit beta</fullName>
    </recommendedName>
    <alternativeName>
        <fullName evidence="13 14">Beta-coat protein</fullName>
    </alternativeName>
</protein>
<dbReference type="Gene3D" id="1.25.10.10">
    <property type="entry name" value="Leucine-rich Repeat Variant"/>
    <property type="match status" value="1"/>
</dbReference>
<dbReference type="RefSeq" id="XP_505605.1">
    <property type="nucleotide sequence ID" value="XM_505605.1"/>
</dbReference>
<dbReference type="PANTHER" id="PTHR10635:SF0">
    <property type="entry name" value="COATOMER SUBUNIT BETA"/>
    <property type="match status" value="1"/>
</dbReference>
<dbReference type="EMBL" id="CP017558">
    <property type="protein sequence ID" value="AOW07405.1"/>
    <property type="molecule type" value="Genomic_DNA"/>
</dbReference>
<gene>
    <name evidence="20" type="ORF">B0I71DRAFT_15041</name>
    <name evidence="19" type="ORF">YALI1_F25485g</name>
</gene>
<comment type="subunit">
    <text evidence="2 14">Oligomeric complex that consists of at least the alpha, beta, beta', gamma, delta, epsilon and zeta subunits.</text>
</comment>
<evidence type="ECO:0000313" key="20">
    <source>
        <dbReference type="EMBL" id="RDW23232.1"/>
    </source>
</evidence>
<evidence type="ECO:0000313" key="21">
    <source>
        <dbReference type="Proteomes" id="UP000182444"/>
    </source>
</evidence>
<dbReference type="GO" id="GO:0006888">
    <property type="term" value="P:endoplasmic reticulum to Golgi vesicle-mediated transport"/>
    <property type="evidence" value="ECO:0007669"/>
    <property type="project" value="TreeGrafter"/>
</dbReference>
<evidence type="ECO:0000256" key="14">
    <source>
        <dbReference type="PIRNR" id="PIRNR005727"/>
    </source>
</evidence>
<evidence type="ECO:0000256" key="4">
    <source>
        <dbReference type="ARBA" id="ARBA00022448"/>
    </source>
</evidence>
<dbReference type="PANTHER" id="PTHR10635">
    <property type="entry name" value="COATOMER SUBUNIT BETA"/>
    <property type="match status" value="1"/>
</dbReference>
<dbReference type="Proteomes" id="UP000182444">
    <property type="component" value="Chromosome 1F"/>
</dbReference>
<keyword evidence="6" id="KW-0677">Repeat</keyword>
<proteinExistence type="predicted"/>
<evidence type="ECO:0000256" key="11">
    <source>
        <dbReference type="ARBA" id="ARBA00023329"/>
    </source>
</evidence>
<keyword evidence="11 14" id="KW-0968">Cytoplasmic vesicle</keyword>
<dbReference type="Pfam" id="PF01602">
    <property type="entry name" value="Adaptin_N"/>
    <property type="match status" value="1"/>
</dbReference>
<dbReference type="FunFam" id="1.25.10.10:FF:000444">
    <property type="entry name" value="Coatomer subunit beta"/>
    <property type="match status" value="1"/>
</dbReference>
<accession>A0A1D8NP42</accession>
<evidence type="ECO:0000256" key="6">
    <source>
        <dbReference type="ARBA" id="ARBA00022737"/>
    </source>
</evidence>
<feature type="region of interest" description="Disordered" evidence="15">
    <location>
        <begin position="484"/>
        <end position="511"/>
    </location>
</feature>
<evidence type="ECO:0000256" key="13">
    <source>
        <dbReference type="ARBA" id="ARBA00030841"/>
    </source>
</evidence>
<dbReference type="Pfam" id="PF14806">
    <property type="entry name" value="Coatomer_b_Cpla"/>
    <property type="match status" value="1"/>
</dbReference>
<evidence type="ECO:0000256" key="12">
    <source>
        <dbReference type="ARBA" id="ARBA00025536"/>
    </source>
</evidence>
<dbReference type="VEuPathDB" id="FungiDB:YALI0_F19074g"/>
<dbReference type="GeneID" id="2909034"/>
<evidence type="ECO:0000256" key="2">
    <source>
        <dbReference type="ARBA" id="ARBA00011775"/>
    </source>
</evidence>
<keyword evidence="9 14" id="KW-0333">Golgi apparatus</keyword>
<dbReference type="InterPro" id="IPR016460">
    <property type="entry name" value="COPB1"/>
</dbReference>
<evidence type="ECO:0000256" key="8">
    <source>
        <dbReference type="ARBA" id="ARBA00022927"/>
    </source>
</evidence>
<evidence type="ECO:0000259" key="18">
    <source>
        <dbReference type="Pfam" id="PF14806"/>
    </source>
</evidence>
<dbReference type="InterPro" id="IPR016024">
    <property type="entry name" value="ARM-type_fold"/>
</dbReference>
<dbReference type="EMBL" id="KZ859099">
    <property type="protein sequence ID" value="RDW23232.1"/>
    <property type="molecule type" value="Genomic_DNA"/>
</dbReference>
<dbReference type="InterPro" id="IPR029446">
    <property type="entry name" value="COPB1_appendage_platform_dom"/>
</dbReference>
<dbReference type="KEGG" id="yli:2909034"/>
<comment type="subcellular location">
    <subcellularLocation>
        <location evidence="14">Cytoplasm</location>
    </subcellularLocation>
    <subcellularLocation>
        <location evidence="1 14">Golgi apparatus membrane</location>
        <topology evidence="1 14">Peripheral membrane protein</topology>
        <orientation evidence="1 14">Cytoplasmic side</orientation>
    </subcellularLocation>
    <subcellularLocation>
        <location evidence="14">Cytoplasmic vesicle</location>
        <location evidence="14">COPI-coated vesicle membrane</location>
        <topology evidence="14">Peripheral membrane protein</topology>
        <orientation evidence="14">Cytoplasmic side</orientation>
    </subcellularLocation>
</comment>
<dbReference type="InterPro" id="IPR011989">
    <property type="entry name" value="ARM-like"/>
</dbReference>
<feature type="domain" description="Coatomer beta subunit C-terminal" evidence="17">
    <location>
        <begin position="669"/>
        <end position="801"/>
    </location>
</feature>
<dbReference type="Proteomes" id="UP000256601">
    <property type="component" value="Unassembled WGS sequence"/>
</dbReference>
<dbReference type="GO" id="GO:0005198">
    <property type="term" value="F:structural molecule activity"/>
    <property type="evidence" value="ECO:0007669"/>
    <property type="project" value="InterPro"/>
</dbReference>
<dbReference type="OMA" id="IYKNFDW"/>
<evidence type="ECO:0000259" key="17">
    <source>
        <dbReference type="Pfam" id="PF07718"/>
    </source>
</evidence>